<dbReference type="PIRSF" id="PIRSF006704">
    <property type="entry name" value="TF_IIS"/>
    <property type="match status" value="1"/>
</dbReference>
<dbReference type="PROSITE" id="PS51321">
    <property type="entry name" value="TFIIS_CENTRAL"/>
    <property type="match status" value="1"/>
</dbReference>
<dbReference type="STRING" id="69332.A0A388M3B9"/>
<evidence type="ECO:0000256" key="8">
    <source>
        <dbReference type="SAM" id="MobiDB-lite"/>
    </source>
</evidence>
<dbReference type="SUPFAM" id="SSF47676">
    <property type="entry name" value="Conserved domain common to transcription factors TFIIS, elongin A, CRSP70"/>
    <property type="match status" value="1"/>
</dbReference>
<dbReference type="SUPFAM" id="SSF57783">
    <property type="entry name" value="Zinc beta-ribbon"/>
    <property type="match status" value="1"/>
</dbReference>
<dbReference type="Pfam" id="PF07500">
    <property type="entry name" value="TFIIS_M"/>
    <property type="match status" value="1"/>
</dbReference>
<name>A0A388M3B9_CHABU</name>
<evidence type="ECO:0000256" key="6">
    <source>
        <dbReference type="PROSITE-ProRule" id="PRU00472"/>
    </source>
</evidence>
<dbReference type="SMART" id="SM00440">
    <property type="entry name" value="ZnF_C2C2"/>
    <property type="match status" value="1"/>
</dbReference>
<dbReference type="Gramene" id="GBG88969">
    <property type="protein sequence ID" value="GBG88969"/>
    <property type="gene ID" value="CBR_g48579"/>
</dbReference>
<dbReference type="InterPro" id="IPR017923">
    <property type="entry name" value="TFIIS_N"/>
</dbReference>
<evidence type="ECO:0000313" key="12">
    <source>
        <dbReference type="EMBL" id="GBG88969.1"/>
    </source>
</evidence>
<dbReference type="PROSITE" id="PS00466">
    <property type="entry name" value="ZF_TFIIS_1"/>
    <property type="match status" value="1"/>
</dbReference>
<dbReference type="InterPro" id="IPR036575">
    <property type="entry name" value="TFIIS_cen_dom_sf"/>
</dbReference>
<dbReference type="CDD" id="cd13749">
    <property type="entry name" value="Zn-ribbon_TFIIS"/>
    <property type="match status" value="1"/>
</dbReference>
<dbReference type="InterPro" id="IPR035441">
    <property type="entry name" value="TFIIS/LEDGF_dom_sf"/>
</dbReference>
<evidence type="ECO:0000259" key="10">
    <source>
        <dbReference type="PROSITE" id="PS51319"/>
    </source>
</evidence>
<dbReference type="InterPro" id="IPR035100">
    <property type="entry name" value="TF_IIS-typ"/>
</dbReference>
<dbReference type="PANTHER" id="PTHR11477">
    <property type="entry name" value="TRANSCRIPTION FACTOR S-II ZINC FINGER DOMAIN-CONTAINING PROTEIN"/>
    <property type="match status" value="1"/>
</dbReference>
<evidence type="ECO:0000259" key="11">
    <source>
        <dbReference type="PROSITE" id="PS51321"/>
    </source>
</evidence>
<evidence type="ECO:0000256" key="5">
    <source>
        <dbReference type="ARBA" id="ARBA00023242"/>
    </source>
</evidence>
<keyword evidence="2" id="KW-0479">Metal-binding</keyword>
<dbReference type="SMART" id="SM00509">
    <property type="entry name" value="TFS2N"/>
    <property type="match status" value="1"/>
</dbReference>
<dbReference type="GO" id="GO:0009845">
    <property type="term" value="P:seed germination"/>
    <property type="evidence" value="ECO:0007669"/>
    <property type="project" value="EnsemblPlants"/>
</dbReference>
<evidence type="ECO:0000256" key="3">
    <source>
        <dbReference type="ARBA" id="ARBA00022771"/>
    </source>
</evidence>
<sequence>MAAADVATQLVEYFEKASSAANKSLEGGDGVFPPEEARACDILQAMKKIKVTADVLLQTQVGKKLRKLTKHRSSKIASKADDLLSLWKRTVELEESAKKSAGDGKSSKVNDNSKSTKGSAPLHQNADAKTKDVNNTRSKMDVDKKLKDGSRNSLPVKSATKEGHLETKAHPKAHHARGEGGGMGAANDVWTSPKAKNGSLPNAQGGKPVVKQSPGLPKPKEEKVKSKEEPPFVKEDRKPHGDPRDNSGSGGGNHVGKPLPPVGKVSCCGDATRDKMRSLLCEALVMVHTEAVNDPRLYRSDAARMAVLVEDTMFRKFGAKSRDLKDYKAKYRSISFNLKDPKNPDLRRRVLFGEITPDMLMELSAEDMASDQRKQENEEIRKKALWECERGLKATGSTDQFKCGKCGKRETTFFQMQTRSADEPMTTYVTCVNCNNHWKFC</sequence>
<organism evidence="12 13">
    <name type="scientific">Chara braunii</name>
    <name type="common">Braun's stonewort</name>
    <dbReference type="NCBI Taxonomy" id="69332"/>
    <lineage>
        <taxon>Eukaryota</taxon>
        <taxon>Viridiplantae</taxon>
        <taxon>Streptophyta</taxon>
        <taxon>Charophyceae</taxon>
        <taxon>Charales</taxon>
        <taxon>Characeae</taxon>
        <taxon>Chara</taxon>
    </lineage>
</organism>
<comment type="caution">
    <text evidence="12">The sequence shown here is derived from an EMBL/GenBank/DDBJ whole genome shotgun (WGS) entry which is preliminary data.</text>
</comment>
<dbReference type="OrthoDB" id="44867at2759"/>
<dbReference type="PROSITE" id="PS51319">
    <property type="entry name" value="TFIIS_N"/>
    <property type="match status" value="1"/>
</dbReference>
<reference evidence="12 13" key="1">
    <citation type="journal article" date="2018" name="Cell">
        <title>The Chara Genome: Secondary Complexity and Implications for Plant Terrestrialization.</title>
        <authorList>
            <person name="Nishiyama T."/>
            <person name="Sakayama H."/>
            <person name="Vries J.D."/>
            <person name="Buschmann H."/>
            <person name="Saint-Marcoux D."/>
            <person name="Ullrich K.K."/>
            <person name="Haas F.B."/>
            <person name="Vanderstraeten L."/>
            <person name="Becker D."/>
            <person name="Lang D."/>
            <person name="Vosolsobe S."/>
            <person name="Rombauts S."/>
            <person name="Wilhelmsson P.K.I."/>
            <person name="Janitza P."/>
            <person name="Kern R."/>
            <person name="Heyl A."/>
            <person name="Rumpler F."/>
            <person name="Villalobos L.I.A.C."/>
            <person name="Clay J.M."/>
            <person name="Skokan R."/>
            <person name="Toyoda A."/>
            <person name="Suzuki Y."/>
            <person name="Kagoshima H."/>
            <person name="Schijlen E."/>
            <person name="Tajeshwar N."/>
            <person name="Catarino B."/>
            <person name="Hetherington A.J."/>
            <person name="Saltykova A."/>
            <person name="Bonnot C."/>
            <person name="Breuninger H."/>
            <person name="Symeonidi A."/>
            <person name="Radhakrishnan G.V."/>
            <person name="Van Nieuwerburgh F."/>
            <person name="Deforce D."/>
            <person name="Chang C."/>
            <person name="Karol K.G."/>
            <person name="Hedrich R."/>
            <person name="Ulvskov P."/>
            <person name="Glockner G."/>
            <person name="Delwiche C.F."/>
            <person name="Petrasek J."/>
            <person name="Van de Peer Y."/>
            <person name="Friml J."/>
            <person name="Beilby M."/>
            <person name="Dolan L."/>
            <person name="Kohara Y."/>
            <person name="Sugano S."/>
            <person name="Fujiyama A."/>
            <person name="Delaux P.-M."/>
            <person name="Quint M."/>
            <person name="TheiBen G."/>
            <person name="Hagemann M."/>
            <person name="Harholt J."/>
            <person name="Dunand C."/>
            <person name="Zachgo S."/>
            <person name="Langdale J."/>
            <person name="Maumus F."/>
            <person name="Straeten D.V.D."/>
            <person name="Gould S.B."/>
            <person name="Rensing S.A."/>
        </authorList>
    </citation>
    <scope>NUCLEOTIDE SEQUENCE [LARGE SCALE GENOMIC DNA]</scope>
    <source>
        <strain evidence="12 13">S276</strain>
    </source>
</reference>
<dbReference type="InterPro" id="IPR003618">
    <property type="entry name" value="TFIIS_cen_dom"/>
</dbReference>
<accession>A0A388M3B9</accession>
<comment type="subcellular location">
    <subcellularLocation>
        <location evidence="1 7">Nucleus</location>
    </subcellularLocation>
</comment>
<dbReference type="Gene3D" id="2.20.25.10">
    <property type="match status" value="1"/>
</dbReference>
<feature type="domain" description="TFIIS N-terminal" evidence="10">
    <location>
        <begin position="15"/>
        <end position="94"/>
    </location>
</feature>
<evidence type="ECO:0000256" key="2">
    <source>
        <dbReference type="ARBA" id="ARBA00022723"/>
    </source>
</evidence>
<dbReference type="GO" id="GO:0006351">
    <property type="term" value="P:DNA-templated transcription"/>
    <property type="evidence" value="ECO:0007669"/>
    <property type="project" value="InterPro"/>
</dbReference>
<keyword evidence="3 6" id="KW-0863">Zinc-finger</keyword>
<dbReference type="OMA" id="MVKCNDE"/>
<proteinExistence type="predicted"/>
<dbReference type="GO" id="GO:0003676">
    <property type="term" value="F:nucleic acid binding"/>
    <property type="evidence" value="ECO:0007669"/>
    <property type="project" value="InterPro"/>
</dbReference>
<gene>
    <name evidence="12" type="ORF">CBR_g48579</name>
</gene>
<feature type="compositionally biased region" description="Basic and acidic residues" evidence="8">
    <location>
        <begin position="126"/>
        <end position="150"/>
    </location>
</feature>
<feature type="region of interest" description="Disordered" evidence="8">
    <location>
        <begin position="95"/>
        <end position="262"/>
    </location>
</feature>
<feature type="compositionally biased region" description="Basic and acidic residues" evidence="8">
    <location>
        <begin position="218"/>
        <end position="245"/>
    </location>
</feature>
<feature type="compositionally biased region" description="Polar residues" evidence="8">
    <location>
        <begin position="109"/>
        <end position="118"/>
    </location>
</feature>
<feature type="domain" description="TFIIS central" evidence="11">
    <location>
        <begin position="272"/>
        <end position="396"/>
    </location>
</feature>
<dbReference type="AlphaFoldDB" id="A0A388M3B9"/>
<keyword evidence="13" id="KW-1185">Reference proteome</keyword>
<dbReference type="InterPro" id="IPR003617">
    <property type="entry name" value="TFIIS/CRSP70_N_sub"/>
</dbReference>
<dbReference type="GO" id="GO:0005634">
    <property type="term" value="C:nucleus"/>
    <property type="evidence" value="ECO:0007669"/>
    <property type="project" value="UniProtKB-SubCell"/>
</dbReference>
<evidence type="ECO:0000256" key="4">
    <source>
        <dbReference type="ARBA" id="ARBA00022833"/>
    </source>
</evidence>
<feature type="domain" description="TFIIS-type" evidence="9">
    <location>
        <begin position="399"/>
        <end position="439"/>
    </location>
</feature>
<evidence type="ECO:0000256" key="1">
    <source>
        <dbReference type="ARBA" id="ARBA00004123"/>
    </source>
</evidence>
<evidence type="ECO:0000313" key="13">
    <source>
        <dbReference type="Proteomes" id="UP000265515"/>
    </source>
</evidence>
<dbReference type="GO" id="GO:0009408">
    <property type="term" value="P:response to heat"/>
    <property type="evidence" value="ECO:0007669"/>
    <property type="project" value="EnsemblPlants"/>
</dbReference>
<dbReference type="GO" id="GO:0009739">
    <property type="term" value="P:response to gibberellin"/>
    <property type="evidence" value="ECO:0007669"/>
    <property type="project" value="EnsemblPlants"/>
</dbReference>
<dbReference type="GO" id="GO:0008270">
    <property type="term" value="F:zinc ion binding"/>
    <property type="evidence" value="ECO:0007669"/>
    <property type="project" value="UniProtKB-KW"/>
</dbReference>
<keyword evidence="4" id="KW-0862">Zinc</keyword>
<dbReference type="SMART" id="SM00510">
    <property type="entry name" value="TFS2M"/>
    <property type="match status" value="1"/>
</dbReference>
<feature type="compositionally biased region" description="Basic and acidic residues" evidence="8">
    <location>
        <begin position="159"/>
        <end position="169"/>
    </location>
</feature>
<dbReference type="PROSITE" id="PS51133">
    <property type="entry name" value="ZF_TFIIS_2"/>
    <property type="match status" value="1"/>
</dbReference>
<dbReference type="Proteomes" id="UP000265515">
    <property type="component" value="Unassembled WGS sequence"/>
</dbReference>
<dbReference type="SUPFAM" id="SSF46942">
    <property type="entry name" value="Elongation factor TFIIS domain 2"/>
    <property type="match status" value="1"/>
</dbReference>
<dbReference type="Pfam" id="PF08711">
    <property type="entry name" value="Med26"/>
    <property type="match status" value="1"/>
</dbReference>
<evidence type="ECO:0000259" key="9">
    <source>
        <dbReference type="PROSITE" id="PS51133"/>
    </source>
</evidence>
<feature type="compositionally biased region" description="Basic and acidic residues" evidence="8">
    <location>
        <begin position="95"/>
        <end position="108"/>
    </location>
</feature>
<dbReference type="InterPro" id="IPR001222">
    <property type="entry name" value="Znf_TFIIS"/>
</dbReference>
<dbReference type="Pfam" id="PF01096">
    <property type="entry name" value="Zn_ribbon_TFIIS"/>
    <property type="match status" value="1"/>
</dbReference>
<dbReference type="Gene3D" id="1.10.472.30">
    <property type="entry name" value="Transcription elongation factor S-II, central domain"/>
    <property type="match status" value="1"/>
</dbReference>
<keyword evidence="5 7" id="KW-0539">Nucleus</keyword>
<dbReference type="Gene3D" id="1.20.930.10">
    <property type="entry name" value="Conserved domain common to transcription factors TFIIS, elongin A, CRSP70"/>
    <property type="match status" value="1"/>
</dbReference>
<dbReference type="GO" id="GO:0034243">
    <property type="term" value="P:regulation of transcription elongation by RNA polymerase II"/>
    <property type="evidence" value="ECO:0007669"/>
    <property type="project" value="EnsemblPlants"/>
</dbReference>
<dbReference type="PANTHER" id="PTHR11477:SF0">
    <property type="entry name" value="IP08861P-RELATED"/>
    <property type="match status" value="1"/>
</dbReference>
<evidence type="ECO:0008006" key="14">
    <source>
        <dbReference type="Google" id="ProtNLM"/>
    </source>
</evidence>
<protein>
    <recommendedName>
        <fullName evidence="14">TFIIS central domain-containing protein</fullName>
    </recommendedName>
</protein>
<evidence type="ECO:0000256" key="7">
    <source>
        <dbReference type="PROSITE-ProRule" id="PRU00649"/>
    </source>
</evidence>
<dbReference type="CDD" id="cd00183">
    <property type="entry name" value="TFIIS_I"/>
    <property type="match status" value="1"/>
</dbReference>
<dbReference type="EMBL" id="BFEA01000707">
    <property type="protein sequence ID" value="GBG88969.1"/>
    <property type="molecule type" value="Genomic_DNA"/>
</dbReference>